<evidence type="ECO:0000313" key="2">
    <source>
        <dbReference type="EMBL" id="BBX82547.1"/>
    </source>
</evidence>
<dbReference type="Proteomes" id="UP000465609">
    <property type="component" value="Chromosome"/>
</dbReference>
<evidence type="ECO:0000256" key="1">
    <source>
        <dbReference type="SAM" id="SignalP"/>
    </source>
</evidence>
<evidence type="ECO:0008006" key="4">
    <source>
        <dbReference type="Google" id="ProtNLM"/>
    </source>
</evidence>
<dbReference type="EMBL" id="AP022577">
    <property type="protein sequence ID" value="BBX82547.1"/>
    <property type="molecule type" value="Genomic_DNA"/>
</dbReference>
<keyword evidence="3" id="KW-1185">Reference proteome</keyword>
<sequence>MTKTEIWEATGVKLIRAALVAMLLAGPVLPTAHAECTGACDAQQRIATADAYLATRPGTVGYVLRDRKTGAVYRNSHAADMIWTASTIKLGMVVDLFARQSAGLLRLTDNDIALMGKMLHTSDNDAADTLWTRYGGPDHTIFNNDFPHFGMTRVQPQPGFGDMFPYWGFQKSTTDDLDQMVNYMLTRLRPNETAWIVGAMQNVDPIQQWGVWGAGPNMAPGNKDGWSDEQGGWVTNTVGFAGPEQRFTLAVMNALNGAGGNADGQATTTRLSQILLANRQ</sequence>
<dbReference type="PANTHER" id="PTHR35333:SF3">
    <property type="entry name" value="BETA-LACTAMASE-TYPE TRANSPEPTIDASE FOLD CONTAINING PROTEIN"/>
    <property type="match status" value="1"/>
</dbReference>
<gene>
    <name evidence="2" type="ORF">MAUB_04200</name>
</gene>
<accession>A0ABM8HM34</accession>
<reference evidence="2 3" key="1">
    <citation type="journal article" date="2019" name="Emerg. Microbes Infect.">
        <title>Comprehensive subspecies identification of 175 nontuberculous mycobacteria species based on 7547 genomic profiles.</title>
        <authorList>
            <person name="Matsumoto Y."/>
            <person name="Kinjo T."/>
            <person name="Motooka D."/>
            <person name="Nabeya D."/>
            <person name="Jung N."/>
            <person name="Uechi K."/>
            <person name="Horii T."/>
            <person name="Iida T."/>
            <person name="Fujita J."/>
            <person name="Nakamura S."/>
        </authorList>
    </citation>
    <scope>NUCLEOTIDE SEQUENCE [LARGE SCALE GENOMIC DNA]</scope>
    <source>
        <strain evidence="2 3">JCM 15296</strain>
    </source>
</reference>
<dbReference type="RefSeq" id="WP_234884230.1">
    <property type="nucleotide sequence ID" value="NZ_AP022577.1"/>
</dbReference>
<dbReference type="SUPFAM" id="SSF56601">
    <property type="entry name" value="beta-lactamase/transpeptidase-like"/>
    <property type="match status" value="1"/>
</dbReference>
<evidence type="ECO:0000313" key="3">
    <source>
        <dbReference type="Proteomes" id="UP000465609"/>
    </source>
</evidence>
<keyword evidence="1" id="KW-0732">Signal</keyword>
<protein>
    <recommendedName>
        <fullName evidence="4">Tat pathway signal sequence</fullName>
    </recommendedName>
</protein>
<dbReference type="InterPro" id="IPR000871">
    <property type="entry name" value="Beta-lactam_class-A"/>
</dbReference>
<feature type="signal peptide" evidence="1">
    <location>
        <begin position="1"/>
        <end position="34"/>
    </location>
</feature>
<organism evidence="2 3">
    <name type="scientific">Mycolicibacterium aubagnense</name>
    <dbReference type="NCBI Taxonomy" id="319707"/>
    <lineage>
        <taxon>Bacteria</taxon>
        <taxon>Bacillati</taxon>
        <taxon>Actinomycetota</taxon>
        <taxon>Actinomycetes</taxon>
        <taxon>Mycobacteriales</taxon>
        <taxon>Mycobacteriaceae</taxon>
        <taxon>Mycolicibacterium</taxon>
    </lineage>
</organism>
<proteinExistence type="predicted"/>
<feature type="chain" id="PRO_5046293552" description="Tat pathway signal sequence" evidence="1">
    <location>
        <begin position="35"/>
        <end position="280"/>
    </location>
</feature>
<dbReference type="Gene3D" id="3.40.710.10">
    <property type="entry name" value="DD-peptidase/beta-lactamase superfamily"/>
    <property type="match status" value="1"/>
</dbReference>
<name>A0ABM8HM34_9MYCO</name>
<dbReference type="PANTHER" id="PTHR35333">
    <property type="entry name" value="BETA-LACTAMASE"/>
    <property type="match status" value="1"/>
</dbReference>
<dbReference type="InterPro" id="IPR012338">
    <property type="entry name" value="Beta-lactam/transpept-like"/>
</dbReference>